<dbReference type="RefSeq" id="WP_165391959.1">
    <property type="nucleotide sequence ID" value="NZ_SHLA01000001.1"/>
</dbReference>
<name>A0A4Q8AFA8_9MICC</name>
<dbReference type="Proteomes" id="UP000292685">
    <property type="component" value="Unassembled WGS sequence"/>
</dbReference>
<comment type="caution">
    <text evidence="1">The sequence shown here is derived from an EMBL/GenBank/DDBJ whole genome shotgun (WGS) entry which is preliminary data.</text>
</comment>
<evidence type="ECO:0000313" key="2">
    <source>
        <dbReference type="Proteomes" id="UP000292685"/>
    </source>
</evidence>
<gene>
    <name evidence="1" type="ORF">EV380_2593</name>
</gene>
<reference evidence="1 2" key="1">
    <citation type="submission" date="2019-02" db="EMBL/GenBank/DDBJ databases">
        <title>Sequencing the genomes of 1000 actinobacteria strains.</title>
        <authorList>
            <person name="Klenk H.-P."/>
        </authorList>
    </citation>
    <scope>NUCLEOTIDE SEQUENCE [LARGE SCALE GENOMIC DNA]</scope>
    <source>
        <strain evidence="1 2">DSM 17364</strain>
    </source>
</reference>
<accession>A0A4Q8AFA8</accession>
<evidence type="ECO:0000313" key="1">
    <source>
        <dbReference type="EMBL" id="RZU62987.1"/>
    </source>
</evidence>
<organism evidence="1 2">
    <name type="scientific">Zhihengliuella halotolerans</name>
    <dbReference type="NCBI Taxonomy" id="370736"/>
    <lineage>
        <taxon>Bacteria</taxon>
        <taxon>Bacillati</taxon>
        <taxon>Actinomycetota</taxon>
        <taxon>Actinomycetes</taxon>
        <taxon>Micrococcales</taxon>
        <taxon>Micrococcaceae</taxon>
        <taxon>Zhihengliuella</taxon>
    </lineage>
</organism>
<proteinExistence type="predicted"/>
<dbReference type="EMBL" id="SHLA01000001">
    <property type="protein sequence ID" value="RZU62987.1"/>
    <property type="molecule type" value="Genomic_DNA"/>
</dbReference>
<sequence>MDLNDELDEEVVAEAFGKIHPEVLLEAEFVALRKSRSGRNVLVHRDLTGCLLARFFDPLLEDPGVPKAGFADNLNRAIVVDVLEPCLVYPDFRSEDTLRVREEFPDAVWAEPLAASDWDGEVGVGVDVASLRG</sequence>
<keyword evidence="2" id="KW-1185">Reference proteome</keyword>
<dbReference type="AlphaFoldDB" id="A0A4Q8AFA8"/>
<protein>
    <submittedName>
        <fullName evidence="1">Uncharacterized protein</fullName>
    </submittedName>
</protein>